<accession>B7GCB4</accession>
<feature type="region of interest" description="Disordered" evidence="1">
    <location>
        <begin position="229"/>
        <end position="262"/>
    </location>
</feature>
<feature type="compositionally biased region" description="Basic and acidic residues" evidence="1">
    <location>
        <begin position="241"/>
        <end position="262"/>
    </location>
</feature>
<evidence type="ECO:0000313" key="3">
    <source>
        <dbReference type="Proteomes" id="UP000000759"/>
    </source>
</evidence>
<dbReference type="InParanoid" id="B7GCB4"/>
<dbReference type="PaxDb" id="2850-Phatr49921"/>
<reference evidence="2 3" key="1">
    <citation type="journal article" date="2008" name="Nature">
        <title>The Phaeodactylum genome reveals the evolutionary history of diatom genomes.</title>
        <authorList>
            <person name="Bowler C."/>
            <person name="Allen A.E."/>
            <person name="Badger J.H."/>
            <person name="Grimwood J."/>
            <person name="Jabbari K."/>
            <person name="Kuo A."/>
            <person name="Maheswari U."/>
            <person name="Martens C."/>
            <person name="Maumus F."/>
            <person name="Otillar R.P."/>
            <person name="Rayko E."/>
            <person name="Salamov A."/>
            <person name="Vandepoele K."/>
            <person name="Beszteri B."/>
            <person name="Gruber A."/>
            <person name="Heijde M."/>
            <person name="Katinka M."/>
            <person name="Mock T."/>
            <person name="Valentin K."/>
            <person name="Verret F."/>
            <person name="Berges J.A."/>
            <person name="Brownlee C."/>
            <person name="Cadoret J.P."/>
            <person name="Chiovitti A."/>
            <person name="Choi C.J."/>
            <person name="Coesel S."/>
            <person name="De Martino A."/>
            <person name="Detter J.C."/>
            <person name="Durkin C."/>
            <person name="Falciatore A."/>
            <person name="Fournet J."/>
            <person name="Haruta M."/>
            <person name="Huysman M.J."/>
            <person name="Jenkins B.D."/>
            <person name="Jiroutova K."/>
            <person name="Jorgensen R.E."/>
            <person name="Joubert Y."/>
            <person name="Kaplan A."/>
            <person name="Kroger N."/>
            <person name="Kroth P.G."/>
            <person name="La Roche J."/>
            <person name="Lindquist E."/>
            <person name="Lommer M."/>
            <person name="Martin-Jezequel V."/>
            <person name="Lopez P.J."/>
            <person name="Lucas S."/>
            <person name="Mangogna M."/>
            <person name="McGinnis K."/>
            <person name="Medlin L.K."/>
            <person name="Montsant A."/>
            <person name="Oudot-Le Secq M.P."/>
            <person name="Napoli C."/>
            <person name="Obornik M."/>
            <person name="Parker M.S."/>
            <person name="Petit J.L."/>
            <person name="Porcel B.M."/>
            <person name="Poulsen N."/>
            <person name="Robison M."/>
            <person name="Rychlewski L."/>
            <person name="Rynearson T.A."/>
            <person name="Schmutz J."/>
            <person name="Shapiro H."/>
            <person name="Siaut M."/>
            <person name="Stanley M."/>
            <person name="Sussman M.R."/>
            <person name="Taylor A.R."/>
            <person name="Vardi A."/>
            <person name="von Dassow P."/>
            <person name="Vyverman W."/>
            <person name="Willis A."/>
            <person name="Wyrwicz L.S."/>
            <person name="Rokhsar D.S."/>
            <person name="Weissenbach J."/>
            <person name="Armbrust E.V."/>
            <person name="Green B.R."/>
            <person name="Van de Peer Y."/>
            <person name="Grigoriev I.V."/>
        </authorList>
    </citation>
    <scope>NUCLEOTIDE SEQUENCE [LARGE SCALE GENOMIC DNA]</scope>
    <source>
        <strain evidence="2 3">CCAP 1055/1</strain>
    </source>
</reference>
<dbReference type="InterPro" id="IPR029071">
    <property type="entry name" value="Ubiquitin-like_domsf"/>
</dbReference>
<dbReference type="OrthoDB" id="43379at2759"/>
<dbReference type="SUPFAM" id="SSF54236">
    <property type="entry name" value="Ubiquitin-like"/>
    <property type="match status" value="1"/>
</dbReference>
<dbReference type="Proteomes" id="UP000000759">
    <property type="component" value="Chromosome 25"/>
</dbReference>
<dbReference type="STRING" id="556484.B7GCB4"/>
<dbReference type="KEGG" id="pti:PHATRDRAFT_49921"/>
<evidence type="ECO:0008006" key="4">
    <source>
        <dbReference type="Google" id="ProtNLM"/>
    </source>
</evidence>
<dbReference type="AlphaFoldDB" id="B7GCB4"/>
<evidence type="ECO:0000313" key="2">
    <source>
        <dbReference type="EMBL" id="EEC43835.1"/>
    </source>
</evidence>
<dbReference type="EMBL" id="CM000627">
    <property type="protein sequence ID" value="EEC43835.1"/>
    <property type="molecule type" value="Genomic_DNA"/>
</dbReference>
<evidence type="ECO:0000256" key="1">
    <source>
        <dbReference type="SAM" id="MobiDB-lite"/>
    </source>
</evidence>
<sequence length="262" mass="28103">MSSSSAVDITVTLVSTASGQSESFPLSPSTTIAELLDWAKALFGVDGNVRLYKDGKLLSNPSSSLKAAGIVNGDLIAAQSAIAALPSAPPPTASTPAGSGGLDFSNLFAAQSAGSTNAASASLLSEVAPAPSYYPGMSLSDAVAHNPHPHTFVSLLFSKEHLRKELNYHNPRLAVRLESQSLEEAVRIWREEMVKGGIQKAVQNSSHYHIEQDMKRRLTPFLHEKDLAEAQGGTKGFDPQKSNEEFLRRQREESEDDPSMKD</sequence>
<keyword evidence="3" id="KW-1185">Reference proteome</keyword>
<dbReference type="RefSeq" id="XP_002184776.1">
    <property type="nucleotide sequence ID" value="XM_002184740.1"/>
</dbReference>
<reference evidence="3" key="2">
    <citation type="submission" date="2008-08" db="EMBL/GenBank/DDBJ databases">
        <authorList>
            <consortium name="Diatom Consortium"/>
            <person name="Grigoriev I."/>
            <person name="Grimwood J."/>
            <person name="Kuo A."/>
            <person name="Otillar R.P."/>
            <person name="Salamov A."/>
            <person name="Detter J.C."/>
            <person name="Lindquist E."/>
            <person name="Shapiro H."/>
            <person name="Lucas S."/>
            <person name="Glavina del Rio T."/>
            <person name="Pitluck S."/>
            <person name="Rokhsar D."/>
            <person name="Bowler C."/>
        </authorList>
    </citation>
    <scope>GENOME REANNOTATION</scope>
    <source>
        <strain evidence="3">CCAP 1055/1</strain>
    </source>
</reference>
<proteinExistence type="predicted"/>
<dbReference type="GeneID" id="7198622"/>
<name>B7GCB4_PHATC</name>
<protein>
    <recommendedName>
        <fullName evidence="4">Ubiquitin-like domain-containing protein</fullName>
    </recommendedName>
</protein>
<gene>
    <name evidence="2" type="ORF">PHATRDRAFT_49921</name>
</gene>
<organism evidence="2 3">
    <name type="scientific">Phaeodactylum tricornutum (strain CCAP 1055/1)</name>
    <dbReference type="NCBI Taxonomy" id="556484"/>
    <lineage>
        <taxon>Eukaryota</taxon>
        <taxon>Sar</taxon>
        <taxon>Stramenopiles</taxon>
        <taxon>Ochrophyta</taxon>
        <taxon>Bacillariophyta</taxon>
        <taxon>Bacillariophyceae</taxon>
        <taxon>Bacillariophycidae</taxon>
        <taxon>Naviculales</taxon>
        <taxon>Phaeodactylaceae</taxon>
        <taxon>Phaeodactylum</taxon>
    </lineage>
</organism>